<evidence type="ECO:0000313" key="1">
    <source>
        <dbReference type="EMBL" id="KAL0484658.1"/>
    </source>
</evidence>
<gene>
    <name evidence="1" type="ORF">AKO1_003468</name>
</gene>
<name>A0AAW2Z6U6_9EUKA</name>
<comment type="caution">
    <text evidence="1">The sequence shown here is derived from an EMBL/GenBank/DDBJ whole genome shotgun (WGS) entry which is preliminary data.</text>
</comment>
<keyword evidence="2" id="KW-1185">Reference proteome</keyword>
<organism evidence="1 2">
    <name type="scientific">Acrasis kona</name>
    <dbReference type="NCBI Taxonomy" id="1008807"/>
    <lineage>
        <taxon>Eukaryota</taxon>
        <taxon>Discoba</taxon>
        <taxon>Heterolobosea</taxon>
        <taxon>Tetramitia</taxon>
        <taxon>Eutetramitia</taxon>
        <taxon>Acrasidae</taxon>
        <taxon>Acrasis</taxon>
    </lineage>
</organism>
<dbReference type="Proteomes" id="UP001431209">
    <property type="component" value="Unassembled WGS sequence"/>
</dbReference>
<evidence type="ECO:0000313" key="2">
    <source>
        <dbReference type="Proteomes" id="UP001431209"/>
    </source>
</evidence>
<reference evidence="1 2" key="1">
    <citation type="submission" date="2024-03" db="EMBL/GenBank/DDBJ databases">
        <title>The Acrasis kona genome and developmental transcriptomes reveal deep origins of eukaryotic multicellular pathways.</title>
        <authorList>
            <person name="Sheikh S."/>
            <person name="Fu C.-J."/>
            <person name="Brown M.W."/>
            <person name="Baldauf S.L."/>
        </authorList>
    </citation>
    <scope>NUCLEOTIDE SEQUENCE [LARGE SCALE GENOMIC DNA]</scope>
    <source>
        <strain evidence="1 2">ATCC MYA-3509</strain>
    </source>
</reference>
<proteinExistence type="predicted"/>
<accession>A0AAW2Z6U6</accession>
<protein>
    <submittedName>
        <fullName evidence="1">Uncharacterized protein</fullName>
    </submittedName>
</protein>
<dbReference type="AlphaFoldDB" id="A0AAW2Z6U6"/>
<sequence>MFKQPEEMPKKMLDKLEEEAHVNRSQISTLSFSITGDVNSDKGIVISSDRLAEFSDTSDKYNNYEWVKRFEKELNNPNTDLRIMHDGYCHSYAAAFMSQKTPLMVIALGTMPNVSVFDIAKDGKNEKIKLYCCESFTKIKMYAEGGKCVEVCELLSKETIHNLKEKLNDDKKFYKTLSIRINAAIKEWLIAYAKQFDGQQPHTVVFSGGNVQFLDRDILQTDIATPIDLMLEEEQLENLFLACIDFSKKHGICDLHKC</sequence>
<dbReference type="EMBL" id="JAOPGA020001060">
    <property type="protein sequence ID" value="KAL0484658.1"/>
    <property type="molecule type" value="Genomic_DNA"/>
</dbReference>